<dbReference type="PANTHER" id="PTHR22807">
    <property type="entry name" value="NOP2 YEAST -RELATED NOL1/NOP2/FMU SUN DOMAIN-CONTAINING"/>
    <property type="match status" value="1"/>
</dbReference>
<dbReference type="PANTHER" id="PTHR22807:SF61">
    <property type="entry name" value="NOL1_NOP2_SUN FAMILY PROTEIN _ ANTITERMINATION NUSB DOMAIN-CONTAINING PROTEIN"/>
    <property type="match status" value="1"/>
</dbReference>
<dbReference type="FunFam" id="3.40.50.150:FF:000257">
    <property type="entry name" value="16S rRNA methyltransferase"/>
    <property type="match status" value="1"/>
</dbReference>
<feature type="active site" description="Nucleophile" evidence="6">
    <location>
        <position position="426"/>
    </location>
</feature>
<feature type="binding site" evidence="6">
    <location>
        <begin position="311"/>
        <end position="317"/>
    </location>
    <ligand>
        <name>S-adenosyl-L-methionine</name>
        <dbReference type="ChEBI" id="CHEBI:59789"/>
    </ligand>
</feature>
<dbReference type="InterPro" id="IPR023267">
    <property type="entry name" value="RCMT"/>
</dbReference>
<feature type="binding site" evidence="6">
    <location>
        <position position="373"/>
    </location>
    <ligand>
        <name>S-adenosyl-L-methionine</name>
        <dbReference type="ChEBI" id="CHEBI:59789"/>
    </ligand>
</feature>
<evidence type="ECO:0000256" key="2">
    <source>
        <dbReference type="ARBA" id="ARBA00022603"/>
    </source>
</evidence>
<comment type="similarity">
    <text evidence="1 6">Belongs to the class I-like SAM-binding methyltransferase superfamily. RsmB/NOP family.</text>
</comment>
<organism evidence="9 10">
    <name type="scientific">Methylobrevis albus</name>
    <dbReference type="NCBI Taxonomy" id="2793297"/>
    <lineage>
        <taxon>Bacteria</taxon>
        <taxon>Pseudomonadati</taxon>
        <taxon>Pseudomonadota</taxon>
        <taxon>Alphaproteobacteria</taxon>
        <taxon>Hyphomicrobiales</taxon>
        <taxon>Pleomorphomonadaceae</taxon>
        <taxon>Methylobrevis</taxon>
    </lineage>
</organism>
<feature type="binding site" evidence="6">
    <location>
        <position position="332"/>
    </location>
    <ligand>
        <name>S-adenosyl-L-methionine</name>
        <dbReference type="ChEBI" id="CHEBI:59789"/>
    </ligand>
</feature>
<feature type="compositionally biased region" description="Gly residues" evidence="7">
    <location>
        <begin position="19"/>
        <end position="62"/>
    </location>
</feature>
<keyword evidence="5 6" id="KW-0694">RNA-binding</keyword>
<dbReference type="InterPro" id="IPR018314">
    <property type="entry name" value="RsmB/NOL1/NOP2-like_CS"/>
</dbReference>
<dbReference type="Gene3D" id="1.10.940.10">
    <property type="entry name" value="NusB-like"/>
    <property type="match status" value="1"/>
</dbReference>
<dbReference type="SUPFAM" id="SSF48013">
    <property type="entry name" value="NusB-like"/>
    <property type="match status" value="1"/>
</dbReference>
<evidence type="ECO:0000256" key="1">
    <source>
        <dbReference type="ARBA" id="ARBA00007494"/>
    </source>
</evidence>
<keyword evidence="3 6" id="KW-0808">Transferase</keyword>
<dbReference type="SUPFAM" id="SSF53335">
    <property type="entry name" value="S-adenosyl-L-methionine-dependent methyltransferases"/>
    <property type="match status" value="1"/>
</dbReference>
<dbReference type="InterPro" id="IPR049560">
    <property type="entry name" value="MeTrfase_RsmB-F_NOP2_cat"/>
</dbReference>
<evidence type="ECO:0000256" key="7">
    <source>
        <dbReference type="SAM" id="MobiDB-lite"/>
    </source>
</evidence>
<evidence type="ECO:0000256" key="3">
    <source>
        <dbReference type="ARBA" id="ARBA00022679"/>
    </source>
</evidence>
<dbReference type="Proteomes" id="UP000631694">
    <property type="component" value="Unassembled WGS sequence"/>
</dbReference>
<dbReference type="GO" id="GO:0001510">
    <property type="term" value="P:RNA methylation"/>
    <property type="evidence" value="ECO:0007669"/>
    <property type="project" value="InterPro"/>
</dbReference>
<dbReference type="Pfam" id="PF01029">
    <property type="entry name" value="NusB"/>
    <property type="match status" value="1"/>
</dbReference>
<dbReference type="GO" id="GO:0006355">
    <property type="term" value="P:regulation of DNA-templated transcription"/>
    <property type="evidence" value="ECO:0007669"/>
    <property type="project" value="InterPro"/>
</dbReference>
<evidence type="ECO:0000256" key="4">
    <source>
        <dbReference type="ARBA" id="ARBA00022691"/>
    </source>
</evidence>
<dbReference type="InterPro" id="IPR029063">
    <property type="entry name" value="SAM-dependent_MTases_sf"/>
</dbReference>
<evidence type="ECO:0000256" key="6">
    <source>
        <dbReference type="PROSITE-ProRule" id="PRU01023"/>
    </source>
</evidence>
<dbReference type="GO" id="GO:0003723">
    <property type="term" value="F:RNA binding"/>
    <property type="evidence" value="ECO:0007669"/>
    <property type="project" value="UniProtKB-UniRule"/>
</dbReference>
<gene>
    <name evidence="9" type="ORF">I5731_05400</name>
</gene>
<dbReference type="GO" id="GO:0008173">
    <property type="term" value="F:RNA methyltransferase activity"/>
    <property type="evidence" value="ECO:0007669"/>
    <property type="project" value="InterPro"/>
</dbReference>
<keyword evidence="4 6" id="KW-0949">S-adenosyl-L-methionine</keyword>
<feature type="region of interest" description="Disordered" evidence="7">
    <location>
        <begin position="1"/>
        <end position="68"/>
    </location>
</feature>
<dbReference type="Gene3D" id="3.40.50.150">
    <property type="entry name" value="Vaccinia Virus protein VP39"/>
    <property type="match status" value="1"/>
</dbReference>
<keyword evidence="10" id="KW-1185">Reference proteome</keyword>
<evidence type="ECO:0000259" key="8">
    <source>
        <dbReference type="PROSITE" id="PS51686"/>
    </source>
</evidence>
<evidence type="ECO:0000256" key="5">
    <source>
        <dbReference type="ARBA" id="ARBA00022884"/>
    </source>
</evidence>
<dbReference type="AlphaFoldDB" id="A0A931MXR2"/>
<sequence>MKSPHSRGPSSGRRPEGSQSGGQSGGGKSGGGKFGGGKSGGPSGGRPGGQRFGKGAPSGGRRSGPPGLAARELAADLVAGVEEGRLLDALLDGGDLAKRFEALEVKDRALVRAITGVALRRGGEIADVLGRLIEKPLPEAAKDLKPILTVAVAQMLFMEVPDHAAVSLAVEATDRVRGLSPWKGLVNAVLRRLGRERAELTTDVDAVWLNTPIWLMQRWIETYGEETARAFAAMHAIEPSLDLAVKEDPAHWAEVLGGTVLPTGGVRLVAHGAVENLPGFEEGAWWVQDAAASLPVHLLGDLAGKKVADLCAAPGGKTAMLAARGANVTAVDASGRRLERLKANLARLGLAANVVKADVAEWMGGPFDAVLLDAPCSATGTIRRHPDVAFLKGEADIAGLAVIQRRLLDQAIRLVKPGGLLVYCTCSLEPEEGPEQIRRLGLIDAPVERVPIMPDEVFGFAEMITPDGDLRTLPSQLPNPDARLAGLDGFYAARLRRL</sequence>
<protein>
    <submittedName>
        <fullName evidence="9">Methyltransferase domain-containing protein</fullName>
    </submittedName>
</protein>
<dbReference type="EMBL" id="JADZLT010000042">
    <property type="protein sequence ID" value="MBH0237250.1"/>
    <property type="molecule type" value="Genomic_DNA"/>
</dbReference>
<dbReference type="PROSITE" id="PS01153">
    <property type="entry name" value="NOL1_NOP2_SUN"/>
    <property type="match status" value="1"/>
</dbReference>
<comment type="caution">
    <text evidence="9">The sequence shown here is derived from an EMBL/GenBank/DDBJ whole genome shotgun (WGS) entry which is preliminary data.</text>
</comment>
<dbReference type="CDD" id="cd02440">
    <property type="entry name" value="AdoMet_MTases"/>
    <property type="match status" value="1"/>
</dbReference>
<dbReference type="InterPro" id="IPR001678">
    <property type="entry name" value="MeTrfase_RsmB-F_NOP2_dom"/>
</dbReference>
<dbReference type="PROSITE" id="PS51686">
    <property type="entry name" value="SAM_MT_RSMB_NOP"/>
    <property type="match status" value="1"/>
</dbReference>
<feature type="domain" description="SAM-dependent MTase RsmB/NOP-type" evidence="8">
    <location>
        <begin position="203"/>
        <end position="498"/>
    </location>
</feature>
<reference evidence="9" key="1">
    <citation type="submission" date="2020-12" db="EMBL/GenBank/DDBJ databases">
        <title>Methylobrevis albus sp. nov., isolated from fresh water lack sediment.</title>
        <authorList>
            <person name="Zou Q."/>
        </authorList>
    </citation>
    <scope>NUCLEOTIDE SEQUENCE</scope>
    <source>
        <strain evidence="9">L22</strain>
    </source>
</reference>
<dbReference type="Pfam" id="PF01189">
    <property type="entry name" value="Methyltr_RsmB-F"/>
    <property type="match status" value="1"/>
</dbReference>
<evidence type="ECO:0000313" key="9">
    <source>
        <dbReference type="EMBL" id="MBH0237250.1"/>
    </source>
</evidence>
<accession>A0A931MXR2</accession>
<dbReference type="RefSeq" id="WP_197310347.1">
    <property type="nucleotide sequence ID" value="NZ_JADZLT010000042.1"/>
</dbReference>
<feature type="compositionally biased region" description="Low complexity" evidence="7">
    <location>
        <begin position="1"/>
        <end position="12"/>
    </location>
</feature>
<proteinExistence type="inferred from homology"/>
<evidence type="ECO:0000313" key="10">
    <source>
        <dbReference type="Proteomes" id="UP000631694"/>
    </source>
</evidence>
<name>A0A931MXR2_9HYPH</name>
<comment type="caution">
    <text evidence="6">Lacks conserved residue(s) required for the propagation of feature annotation.</text>
</comment>
<dbReference type="InterPro" id="IPR006027">
    <property type="entry name" value="NusB_RsmB_TIM44"/>
</dbReference>
<dbReference type="PRINTS" id="PR02008">
    <property type="entry name" value="RCMTFAMILY"/>
</dbReference>
<dbReference type="InterPro" id="IPR035926">
    <property type="entry name" value="NusB-like_sf"/>
</dbReference>
<keyword evidence="2 6" id="KW-0489">Methyltransferase</keyword>